<evidence type="ECO:0000313" key="3">
    <source>
        <dbReference type="EMBL" id="KJY02495.1"/>
    </source>
</evidence>
<dbReference type="EMBL" id="LAFY01000045">
    <property type="protein sequence ID" value="KJY02495.1"/>
    <property type="molecule type" value="Genomic_DNA"/>
</dbReference>
<dbReference type="GO" id="GO:0005794">
    <property type="term" value="C:Golgi apparatus"/>
    <property type="evidence" value="ECO:0007669"/>
    <property type="project" value="TreeGrafter"/>
</dbReference>
<dbReference type="InterPro" id="IPR040410">
    <property type="entry name" value="UPF0658_Golgi"/>
</dbReference>
<proteinExistence type="predicted"/>
<feature type="transmembrane region" description="Helical" evidence="2">
    <location>
        <begin position="179"/>
        <end position="209"/>
    </location>
</feature>
<gene>
    <name evidence="3" type="ORF">TI39_contig48g00007</name>
</gene>
<dbReference type="Proteomes" id="UP000033647">
    <property type="component" value="Unassembled WGS sequence"/>
</dbReference>
<evidence type="ECO:0000256" key="1">
    <source>
        <dbReference type="SAM" id="MobiDB-lite"/>
    </source>
</evidence>
<dbReference type="PANTHER" id="PTHR34391">
    <property type="entry name" value="UPF0658 GOLGI APPARATUS MEMBRANE PROTEIN C1952.10C-RELATED"/>
    <property type="match status" value="1"/>
</dbReference>
<comment type="caution">
    <text evidence="3">The sequence shown here is derived from an EMBL/GenBank/DDBJ whole genome shotgun (WGS) entry which is preliminary data.</text>
</comment>
<feature type="transmembrane region" description="Helical" evidence="2">
    <location>
        <begin position="215"/>
        <end position="234"/>
    </location>
</feature>
<keyword evidence="4" id="KW-1185">Reference proteome</keyword>
<keyword evidence="2" id="KW-0472">Membrane</keyword>
<reference evidence="3 4" key="1">
    <citation type="submission" date="2015-03" db="EMBL/GenBank/DDBJ databases">
        <title>RNA-seq based gene annotation and comparative genomics of four Zymoseptoria species reveal species-specific pathogenicity related genes and transposable element activity.</title>
        <authorList>
            <person name="Grandaubert J."/>
            <person name="Bhattacharyya A."/>
            <person name="Stukenbrock E.H."/>
        </authorList>
    </citation>
    <scope>NUCLEOTIDE SEQUENCE [LARGE SCALE GENOMIC DNA]</scope>
    <source>
        <strain evidence="3 4">Zb18110</strain>
    </source>
</reference>
<feature type="transmembrane region" description="Helical" evidence="2">
    <location>
        <begin position="280"/>
        <end position="306"/>
    </location>
</feature>
<organism evidence="3 4">
    <name type="scientific">Zymoseptoria brevis</name>
    <dbReference type="NCBI Taxonomy" id="1047168"/>
    <lineage>
        <taxon>Eukaryota</taxon>
        <taxon>Fungi</taxon>
        <taxon>Dikarya</taxon>
        <taxon>Ascomycota</taxon>
        <taxon>Pezizomycotina</taxon>
        <taxon>Dothideomycetes</taxon>
        <taxon>Dothideomycetidae</taxon>
        <taxon>Mycosphaerellales</taxon>
        <taxon>Mycosphaerellaceae</taxon>
        <taxon>Zymoseptoria</taxon>
    </lineage>
</organism>
<feature type="transmembrane region" description="Helical" evidence="2">
    <location>
        <begin position="135"/>
        <end position="158"/>
    </location>
</feature>
<protein>
    <submittedName>
        <fullName evidence="3">Uncharacterized protein</fullName>
    </submittedName>
</protein>
<keyword evidence="2" id="KW-1133">Transmembrane helix</keyword>
<feature type="region of interest" description="Disordered" evidence="1">
    <location>
        <begin position="330"/>
        <end position="354"/>
    </location>
</feature>
<dbReference type="AlphaFoldDB" id="A0A0F4GYJ4"/>
<feature type="transmembrane region" description="Helical" evidence="2">
    <location>
        <begin position="241"/>
        <end position="260"/>
    </location>
</feature>
<evidence type="ECO:0000313" key="4">
    <source>
        <dbReference type="Proteomes" id="UP000033647"/>
    </source>
</evidence>
<dbReference type="OrthoDB" id="2448307at2759"/>
<evidence type="ECO:0000256" key="2">
    <source>
        <dbReference type="SAM" id="Phobius"/>
    </source>
</evidence>
<accession>A0A0F4GYJ4</accession>
<feature type="transmembrane region" description="Helical" evidence="2">
    <location>
        <begin position="56"/>
        <end position="75"/>
    </location>
</feature>
<keyword evidence="2" id="KW-0812">Transmembrane</keyword>
<name>A0A0F4GYJ4_9PEZI</name>
<sequence length="354" mass="40349">MYLPSTKWTWAFMLTVAIQALACIAVQAYVFGEFLSSLEGSPAEKNGGRTSTATTIPTYLALFIFGFMYQLVLAWDALRLKNTIQVIGLCIYNLGMLIYSSLQTSQVYDAIRQLVSEGRIESDEEENTYTQLRPFLIAAPCIIALGTVVLSFIAWKLYHEFAWTIYKHISADLRLKRRYLTYQIYIALLKFDFFFFLGFTVQFVVVVVSARDAEFYLTIAAIPVTIILLFLAAYITRKESYYGQFFIIVIYFTAMAYFVFKLVRMYTPPREKDYLAARSSLTTFAVLTLLLVIVTIAAAIMVMINFNKGLKPHIQKRKLPNANELPEGNGKWQTSDFNGPPHPLGQVPQRMTID</sequence>
<dbReference type="PANTHER" id="PTHR34391:SF1">
    <property type="entry name" value="UPF0658 GOLGI APPARATUS MEMBRANE PROTEIN C1952.10C-RELATED"/>
    <property type="match status" value="1"/>
</dbReference>
<feature type="transmembrane region" description="Helical" evidence="2">
    <location>
        <begin position="82"/>
        <end position="102"/>
    </location>
</feature>